<feature type="transmembrane region" description="Helical" evidence="8">
    <location>
        <begin position="202"/>
        <end position="226"/>
    </location>
</feature>
<comment type="similarity">
    <text evidence="2">Belongs to the binding-protein-dependent transport system permease family. CysTW subfamily.</text>
</comment>
<reference evidence="10" key="1">
    <citation type="submission" date="2020-09" db="EMBL/GenBank/DDBJ databases">
        <title>Nocardioides sp. strain MJB4 16S ribosomal RNA gene Genome sequencing and assembly.</title>
        <authorList>
            <person name="Kim I."/>
        </authorList>
    </citation>
    <scope>NUCLEOTIDE SEQUENCE</scope>
    <source>
        <strain evidence="10">MJB4</strain>
    </source>
</reference>
<keyword evidence="3 8" id="KW-0813">Transport</keyword>
<evidence type="ECO:0000256" key="8">
    <source>
        <dbReference type="RuleBase" id="RU363032"/>
    </source>
</evidence>
<comment type="subcellular location">
    <subcellularLocation>
        <location evidence="1 8">Cell membrane</location>
        <topology evidence="1 8">Multi-pass membrane protein</topology>
    </subcellularLocation>
</comment>
<evidence type="ECO:0000259" key="9">
    <source>
        <dbReference type="PROSITE" id="PS50928"/>
    </source>
</evidence>
<evidence type="ECO:0000313" key="10">
    <source>
        <dbReference type="EMBL" id="MBD8868249.1"/>
    </source>
</evidence>
<dbReference type="Gene3D" id="1.10.3720.10">
    <property type="entry name" value="MetI-like"/>
    <property type="match status" value="1"/>
</dbReference>
<proteinExistence type="inferred from homology"/>
<name>A0A927K1Q1_9ACTN</name>
<dbReference type="PANTHER" id="PTHR42929">
    <property type="entry name" value="INNER MEMBRANE ABC TRANSPORTER PERMEASE PROTEIN YDCU-RELATED-RELATED"/>
    <property type="match status" value="1"/>
</dbReference>
<feature type="transmembrane region" description="Helical" evidence="8">
    <location>
        <begin position="161"/>
        <end position="181"/>
    </location>
</feature>
<dbReference type="PROSITE" id="PS50928">
    <property type="entry name" value="ABC_TM1"/>
    <property type="match status" value="1"/>
</dbReference>
<dbReference type="GO" id="GO:0055085">
    <property type="term" value="P:transmembrane transport"/>
    <property type="evidence" value="ECO:0007669"/>
    <property type="project" value="InterPro"/>
</dbReference>
<evidence type="ECO:0000256" key="1">
    <source>
        <dbReference type="ARBA" id="ARBA00004651"/>
    </source>
</evidence>
<comment type="caution">
    <text evidence="10">The sequence shown here is derived from an EMBL/GenBank/DDBJ whole genome shotgun (WGS) entry which is preliminary data.</text>
</comment>
<dbReference type="SUPFAM" id="SSF161098">
    <property type="entry name" value="MetI-like"/>
    <property type="match status" value="1"/>
</dbReference>
<dbReference type="Pfam" id="PF00528">
    <property type="entry name" value="BPD_transp_1"/>
    <property type="match status" value="1"/>
</dbReference>
<dbReference type="GO" id="GO:0005886">
    <property type="term" value="C:plasma membrane"/>
    <property type="evidence" value="ECO:0007669"/>
    <property type="project" value="UniProtKB-SubCell"/>
</dbReference>
<evidence type="ECO:0000256" key="7">
    <source>
        <dbReference type="ARBA" id="ARBA00023136"/>
    </source>
</evidence>
<dbReference type="EMBL" id="JACYXZ010000001">
    <property type="protein sequence ID" value="MBD8868249.1"/>
    <property type="molecule type" value="Genomic_DNA"/>
</dbReference>
<feature type="transmembrane region" description="Helical" evidence="8">
    <location>
        <begin position="259"/>
        <end position="278"/>
    </location>
</feature>
<evidence type="ECO:0000256" key="3">
    <source>
        <dbReference type="ARBA" id="ARBA00022448"/>
    </source>
</evidence>
<evidence type="ECO:0000256" key="6">
    <source>
        <dbReference type="ARBA" id="ARBA00022989"/>
    </source>
</evidence>
<accession>A0A927K1Q1</accession>
<evidence type="ECO:0000313" key="11">
    <source>
        <dbReference type="Proteomes" id="UP000616839"/>
    </source>
</evidence>
<dbReference type="InterPro" id="IPR000515">
    <property type="entry name" value="MetI-like"/>
</dbReference>
<feature type="domain" description="ABC transmembrane type-1" evidence="9">
    <location>
        <begin position="66"/>
        <end position="277"/>
    </location>
</feature>
<keyword evidence="7 8" id="KW-0472">Membrane</keyword>
<dbReference type="RefSeq" id="WP_192139744.1">
    <property type="nucleotide sequence ID" value="NZ_JACYXZ010000001.1"/>
</dbReference>
<dbReference type="PANTHER" id="PTHR42929:SF1">
    <property type="entry name" value="INNER MEMBRANE ABC TRANSPORTER PERMEASE PROTEIN YDCU-RELATED"/>
    <property type="match status" value="1"/>
</dbReference>
<feature type="transmembrane region" description="Helical" evidence="8">
    <location>
        <begin position="102"/>
        <end position="124"/>
    </location>
</feature>
<dbReference type="CDD" id="cd06261">
    <property type="entry name" value="TM_PBP2"/>
    <property type="match status" value="1"/>
</dbReference>
<evidence type="ECO:0000256" key="4">
    <source>
        <dbReference type="ARBA" id="ARBA00022475"/>
    </source>
</evidence>
<keyword evidence="6 8" id="KW-1133">Transmembrane helix</keyword>
<dbReference type="AlphaFoldDB" id="A0A927K1Q1"/>
<evidence type="ECO:0000256" key="2">
    <source>
        <dbReference type="ARBA" id="ARBA00007069"/>
    </source>
</evidence>
<keyword evidence="5 8" id="KW-0812">Transmembrane</keyword>
<keyword evidence="11" id="KW-1185">Reference proteome</keyword>
<dbReference type="InterPro" id="IPR035906">
    <property type="entry name" value="MetI-like_sf"/>
</dbReference>
<feature type="transmembrane region" description="Helical" evidence="8">
    <location>
        <begin position="62"/>
        <end position="90"/>
    </location>
</feature>
<dbReference type="Proteomes" id="UP000616839">
    <property type="component" value="Unassembled WGS sequence"/>
</dbReference>
<gene>
    <name evidence="10" type="ORF">IE331_01305</name>
</gene>
<keyword evidence="4" id="KW-1003">Cell membrane</keyword>
<protein>
    <submittedName>
        <fullName evidence="10">Sugar ABC transporter permease</fullName>
    </submittedName>
</protein>
<sequence length="289" mass="30409">MRRWPEPLRVALLLAPALTVVGVFFVGGVAQAVLQSLGHQPLLGESTWSLDAYRAVLTDPAFVASLLLTMRVALISTGVATVLGVGLALLVRRVGGRARMTALFHGTLAIPHLVGALSIGLLLAPSGLLSRVGQALGLVDDAQSFPVLTQDAFGWGIIAEYVWKETPFIAVVALAALSRGVGELEGVARTLGAGAGQRLRSVTIPLLAPPVAAASVLVFAFTMASYEVPRLLGRPFPAMLPVEAFQRFRDTDLGVRPEAMAIATVLAVLSIVVVLAYLRLVAGLTRRQV</sequence>
<evidence type="ECO:0000256" key="5">
    <source>
        <dbReference type="ARBA" id="ARBA00022692"/>
    </source>
</evidence>
<organism evidence="10 11">
    <name type="scientific">Nocardioides donggukensis</name>
    <dbReference type="NCBI Taxonomy" id="2774019"/>
    <lineage>
        <taxon>Bacteria</taxon>
        <taxon>Bacillati</taxon>
        <taxon>Actinomycetota</taxon>
        <taxon>Actinomycetes</taxon>
        <taxon>Propionibacteriales</taxon>
        <taxon>Nocardioidaceae</taxon>
        <taxon>Nocardioides</taxon>
    </lineage>
</organism>